<proteinExistence type="predicted"/>
<dbReference type="EMBL" id="JAOAMV010000002">
    <property type="protein sequence ID" value="MCT2558521.1"/>
    <property type="molecule type" value="Genomic_DNA"/>
</dbReference>
<evidence type="ECO:0000256" key="1">
    <source>
        <dbReference type="SAM" id="Phobius"/>
    </source>
</evidence>
<protein>
    <submittedName>
        <fullName evidence="2">Uncharacterized protein</fullName>
    </submittedName>
</protein>
<evidence type="ECO:0000313" key="2">
    <source>
        <dbReference type="EMBL" id="MCT2558521.1"/>
    </source>
</evidence>
<comment type="caution">
    <text evidence="2">The sequence shown here is derived from an EMBL/GenBank/DDBJ whole genome shotgun (WGS) entry which is preliminary data.</text>
</comment>
<keyword evidence="1" id="KW-0812">Transmembrane</keyword>
<reference evidence="2" key="1">
    <citation type="submission" date="2022-09" db="EMBL/GenBank/DDBJ databases">
        <title>The genome sequence of Tsuneonella sp. YG55.</title>
        <authorList>
            <person name="Liu Y."/>
        </authorList>
    </citation>
    <scope>NUCLEOTIDE SEQUENCE</scope>
    <source>
        <strain evidence="2">YG55</strain>
    </source>
</reference>
<organism evidence="2 3">
    <name type="scientific">Tsuneonella litorea</name>
    <dbReference type="NCBI Taxonomy" id="2976475"/>
    <lineage>
        <taxon>Bacteria</taxon>
        <taxon>Pseudomonadati</taxon>
        <taxon>Pseudomonadota</taxon>
        <taxon>Alphaproteobacteria</taxon>
        <taxon>Sphingomonadales</taxon>
        <taxon>Erythrobacteraceae</taxon>
        <taxon>Tsuneonella</taxon>
    </lineage>
</organism>
<feature type="transmembrane region" description="Helical" evidence="1">
    <location>
        <begin position="119"/>
        <end position="139"/>
    </location>
</feature>
<dbReference type="RefSeq" id="WP_259961351.1">
    <property type="nucleotide sequence ID" value="NZ_JAOAMV010000002.1"/>
</dbReference>
<keyword evidence="1" id="KW-1133">Transmembrane helix</keyword>
<dbReference type="AlphaFoldDB" id="A0A9X2W256"/>
<sequence>MSKHLTRELVAGAAEVRTELLQPVTVDRSFELPRGLYVATAAAYLGFLAVLATGLSSPGLVIPLSICAFFIAMAVGVPAIWTRLKPDNRVAAMSWARFRRQGIMTHTGRLSSGEAAAQMLVLPILIFAWGIVCVTIAAVV</sequence>
<feature type="transmembrane region" description="Helical" evidence="1">
    <location>
        <begin position="36"/>
        <end position="55"/>
    </location>
</feature>
<accession>A0A9X2W256</accession>
<keyword evidence="3" id="KW-1185">Reference proteome</keyword>
<name>A0A9X2W256_9SPHN</name>
<dbReference type="Proteomes" id="UP001142648">
    <property type="component" value="Unassembled WGS sequence"/>
</dbReference>
<keyword evidence="1" id="KW-0472">Membrane</keyword>
<gene>
    <name evidence="2" type="ORF">N0B51_05960</name>
</gene>
<feature type="transmembrane region" description="Helical" evidence="1">
    <location>
        <begin position="61"/>
        <end position="81"/>
    </location>
</feature>
<evidence type="ECO:0000313" key="3">
    <source>
        <dbReference type="Proteomes" id="UP001142648"/>
    </source>
</evidence>